<organism evidence="2 3">
    <name type="scientific">Anas platyrhynchos</name>
    <name type="common">Mallard</name>
    <name type="synonym">Anas boschas</name>
    <dbReference type="NCBI Taxonomy" id="8839"/>
    <lineage>
        <taxon>Eukaryota</taxon>
        <taxon>Metazoa</taxon>
        <taxon>Chordata</taxon>
        <taxon>Craniata</taxon>
        <taxon>Vertebrata</taxon>
        <taxon>Euteleostomi</taxon>
        <taxon>Archelosauria</taxon>
        <taxon>Archosauria</taxon>
        <taxon>Dinosauria</taxon>
        <taxon>Saurischia</taxon>
        <taxon>Theropoda</taxon>
        <taxon>Coelurosauria</taxon>
        <taxon>Aves</taxon>
        <taxon>Neognathae</taxon>
        <taxon>Galloanserae</taxon>
        <taxon>Anseriformes</taxon>
        <taxon>Anatidae</taxon>
        <taxon>Anatinae</taxon>
        <taxon>Anas</taxon>
    </lineage>
</organism>
<dbReference type="AlphaFoldDB" id="R0JZ19"/>
<feature type="region of interest" description="Disordered" evidence="1">
    <location>
        <begin position="128"/>
        <end position="157"/>
    </location>
</feature>
<evidence type="ECO:0000313" key="3">
    <source>
        <dbReference type="Proteomes" id="UP000296049"/>
    </source>
</evidence>
<evidence type="ECO:0000313" key="2">
    <source>
        <dbReference type="EMBL" id="EOB02856.1"/>
    </source>
</evidence>
<feature type="compositionally biased region" description="Polar residues" evidence="1">
    <location>
        <begin position="143"/>
        <end position="157"/>
    </location>
</feature>
<evidence type="ECO:0000256" key="1">
    <source>
        <dbReference type="SAM" id="MobiDB-lite"/>
    </source>
</evidence>
<feature type="region of interest" description="Disordered" evidence="1">
    <location>
        <begin position="1"/>
        <end position="23"/>
    </location>
</feature>
<dbReference type="Proteomes" id="UP000296049">
    <property type="component" value="Unassembled WGS sequence"/>
</dbReference>
<reference evidence="3" key="1">
    <citation type="journal article" date="2013" name="Nat. Genet.">
        <title>The duck genome and transcriptome provide insight into an avian influenza virus reservoir species.</title>
        <authorList>
            <person name="Huang Y."/>
            <person name="Li Y."/>
            <person name="Burt D.W."/>
            <person name="Chen H."/>
            <person name="Zhang Y."/>
            <person name="Qian W."/>
            <person name="Kim H."/>
            <person name="Gan S."/>
            <person name="Zhao Y."/>
            <person name="Li J."/>
            <person name="Yi K."/>
            <person name="Feng H."/>
            <person name="Zhu P."/>
            <person name="Li B."/>
            <person name="Liu Q."/>
            <person name="Fairley S."/>
            <person name="Magor K.E."/>
            <person name="Du Z."/>
            <person name="Hu X."/>
            <person name="Goodman L."/>
            <person name="Tafer H."/>
            <person name="Vignal A."/>
            <person name="Lee T."/>
            <person name="Kim K.W."/>
            <person name="Sheng Z."/>
            <person name="An Y."/>
            <person name="Searle S."/>
            <person name="Herrero J."/>
            <person name="Groenen M.A."/>
            <person name="Crooijmans R.P."/>
            <person name="Faraut T."/>
            <person name="Cai Q."/>
            <person name="Webster R.G."/>
            <person name="Aldridge J.R."/>
            <person name="Warren W.C."/>
            <person name="Bartschat S."/>
            <person name="Kehr S."/>
            <person name="Marz M."/>
            <person name="Stadler P.F."/>
            <person name="Smith J."/>
            <person name="Kraus R.H."/>
            <person name="Zhao Y."/>
            <person name="Ren L."/>
            <person name="Fei J."/>
            <person name="Morisson M."/>
            <person name="Kaiser P."/>
            <person name="Griffin D.K."/>
            <person name="Rao M."/>
            <person name="Pitel F."/>
            <person name="Wang J."/>
            <person name="Li N."/>
        </authorList>
    </citation>
    <scope>NUCLEOTIDE SEQUENCE [LARGE SCALE GENOMIC DNA]</scope>
</reference>
<name>R0JZ19_ANAPL</name>
<accession>R0JZ19</accession>
<keyword evidence="3" id="KW-1185">Reference proteome</keyword>
<gene>
    <name evidence="2" type="ORF">Anapl_10125</name>
</gene>
<protein>
    <submittedName>
        <fullName evidence="2">Uncharacterized protein</fullName>
    </submittedName>
</protein>
<proteinExistence type="predicted"/>
<dbReference type="EMBL" id="KB742924">
    <property type="protein sequence ID" value="EOB02856.1"/>
    <property type="molecule type" value="Genomic_DNA"/>
</dbReference>
<sequence length="172" mass="19346">MHHHKQLPPQQRTATPQLHWPPEDKLYVNDHGTAVLEQCTNNWHSCHMQICQLKADANCRTIQQIGSEEFCKTNTTVQLSRQKAPALTRCTITSSFLRSKGLPEVHWPPEDKLYVNDHGTAVLKAQKRLAGPTSHSKEKGTVSIPQSAQHKPISTSQDAVDDVLRMNGMNVR</sequence>